<gene>
    <name evidence="2" type="ORF">LAESUDRAFT_71998</name>
</gene>
<keyword evidence="1" id="KW-0812">Transmembrane</keyword>
<dbReference type="EMBL" id="KV427719">
    <property type="protein sequence ID" value="KZS99760.1"/>
    <property type="molecule type" value="Genomic_DNA"/>
</dbReference>
<feature type="transmembrane region" description="Helical" evidence="1">
    <location>
        <begin position="91"/>
        <end position="109"/>
    </location>
</feature>
<dbReference type="GeneID" id="63824756"/>
<evidence type="ECO:0000313" key="3">
    <source>
        <dbReference type="Proteomes" id="UP000076871"/>
    </source>
</evidence>
<dbReference type="Proteomes" id="UP000076871">
    <property type="component" value="Unassembled WGS sequence"/>
</dbReference>
<proteinExistence type="predicted"/>
<sequence>MDVCVNVYHTRDAIDVCNKCSAQVLVQLDFFCNKYVYCSASGVGALQLNRIVSDSICSFVMIQESCLGLPDGGTDRLVFESEGCEFDLRGGLVFFFTFTISFCCMFGHVQSLHRMCIHP</sequence>
<organism evidence="2 3">
    <name type="scientific">Laetiporus sulphureus 93-53</name>
    <dbReference type="NCBI Taxonomy" id="1314785"/>
    <lineage>
        <taxon>Eukaryota</taxon>
        <taxon>Fungi</taxon>
        <taxon>Dikarya</taxon>
        <taxon>Basidiomycota</taxon>
        <taxon>Agaricomycotina</taxon>
        <taxon>Agaricomycetes</taxon>
        <taxon>Polyporales</taxon>
        <taxon>Laetiporus</taxon>
    </lineage>
</organism>
<name>A0A165AVT7_9APHY</name>
<keyword evidence="1" id="KW-1133">Transmembrane helix</keyword>
<reference evidence="2 3" key="1">
    <citation type="journal article" date="2016" name="Mol. Biol. Evol.">
        <title>Comparative Genomics of Early-Diverging Mushroom-Forming Fungi Provides Insights into the Origins of Lignocellulose Decay Capabilities.</title>
        <authorList>
            <person name="Nagy L.G."/>
            <person name="Riley R."/>
            <person name="Tritt A."/>
            <person name="Adam C."/>
            <person name="Daum C."/>
            <person name="Floudas D."/>
            <person name="Sun H."/>
            <person name="Yadav J.S."/>
            <person name="Pangilinan J."/>
            <person name="Larsson K.H."/>
            <person name="Matsuura K."/>
            <person name="Barry K."/>
            <person name="Labutti K."/>
            <person name="Kuo R."/>
            <person name="Ohm R.A."/>
            <person name="Bhattacharya S.S."/>
            <person name="Shirouzu T."/>
            <person name="Yoshinaga Y."/>
            <person name="Martin F.M."/>
            <person name="Grigoriev I.V."/>
            <person name="Hibbett D.S."/>
        </authorList>
    </citation>
    <scope>NUCLEOTIDE SEQUENCE [LARGE SCALE GENOMIC DNA]</scope>
    <source>
        <strain evidence="2 3">93-53</strain>
    </source>
</reference>
<dbReference type="AlphaFoldDB" id="A0A165AVT7"/>
<protein>
    <submittedName>
        <fullName evidence="2">Uncharacterized protein</fullName>
    </submittedName>
</protein>
<dbReference type="RefSeq" id="XP_040757501.1">
    <property type="nucleotide sequence ID" value="XM_040907727.1"/>
</dbReference>
<dbReference type="InParanoid" id="A0A165AVT7"/>
<keyword evidence="1" id="KW-0472">Membrane</keyword>
<accession>A0A165AVT7</accession>
<keyword evidence="3" id="KW-1185">Reference proteome</keyword>
<evidence type="ECO:0000256" key="1">
    <source>
        <dbReference type="SAM" id="Phobius"/>
    </source>
</evidence>
<evidence type="ECO:0000313" key="2">
    <source>
        <dbReference type="EMBL" id="KZS99760.1"/>
    </source>
</evidence>